<evidence type="ECO:0000256" key="3">
    <source>
        <dbReference type="ARBA" id="ARBA00022676"/>
    </source>
</evidence>
<organism evidence="10 11">
    <name type="scientific">Trichinella nelsoni</name>
    <dbReference type="NCBI Taxonomy" id="6336"/>
    <lineage>
        <taxon>Eukaryota</taxon>
        <taxon>Metazoa</taxon>
        <taxon>Ecdysozoa</taxon>
        <taxon>Nematoda</taxon>
        <taxon>Enoplea</taxon>
        <taxon>Dorylaimia</taxon>
        <taxon>Trichinellida</taxon>
        <taxon>Trichinellidae</taxon>
        <taxon>Trichinella</taxon>
    </lineage>
</organism>
<keyword evidence="7 9" id="KW-0472">Membrane</keyword>
<gene>
    <name evidence="10" type="primary">Dpy19l3</name>
    <name evidence="10" type="ORF">T07_11690</name>
</gene>
<sequence length="742" mass="86379">LVHIFCCRRKLFTMFTASKEHSVRQRKKNVGHSSQNESLGSRTVHGRKKIPKEVDSAPSDQPFFMQLLKPTFALFLCMLVGAFYGWYIYQLHDNYLWFSHITELEREISFRTECGLYYSYFKQLIHSPSLIRGIYDLTVDNTTENGHSINILHRFNIYQEVLLAIIYRGFEGWNFASPAIFYSKVVFSVGGLGASALCLIAYFVSNSILAILVCGMFCLTNLSDMTRAHFVVNLREHFALPMFWLQILFVCVYLKSVTYDAVSRVGKNCIRFCIFWFTFLFMLMWQFNQFAMLFQAMAIYALSVLKLITLEKAVLLFFIHLGALVAVFVLQFFPKMLLSSILVTFNLSALFSLYLFRRSTHSGGVVAGFCKLATQILITIITMVLFTFLLKRLLGVESDDHIFKFLLGKFGFSNVRDFESRVYLCHDAFSFLSNDFFLHTSKTFLFPLYLTMFSGCLFVIGKDLLTQWCDLASLSNNKYRQFFTTDYFERRADLAFLVLQSVIIGLVSLMVTRISYMWSPLMAVLATALLCSEDIWKTLPGFRHNRRQYIHMFQLSVIVAILGYNSVLFYNRFQEEMKDLREFWDPDTVNLMEWINNTTAPYASFAGSMQLMAGVKCCTSRPITNHPHFENKQLRDRTKDIYQIYARRSAEDVYNILKKYNTNYIILEDSICRAKRSGCTIPELIDLENGHAPDSRHLWMSMGLVQSKERRFCTAIENMDESFARYFRLIFVNRTFRVYQLL</sequence>
<feature type="transmembrane region" description="Helical" evidence="9">
    <location>
        <begin position="269"/>
        <end position="285"/>
    </location>
</feature>
<dbReference type="GO" id="GO:0000030">
    <property type="term" value="F:mannosyltransferase activity"/>
    <property type="evidence" value="ECO:0007669"/>
    <property type="project" value="InterPro"/>
</dbReference>
<keyword evidence="11" id="KW-1185">Reference proteome</keyword>
<dbReference type="EMBL" id="JYDL01000002">
    <property type="protein sequence ID" value="KRX27788.1"/>
    <property type="molecule type" value="Genomic_DNA"/>
</dbReference>
<feature type="compositionally biased region" description="Polar residues" evidence="8">
    <location>
        <begin position="31"/>
        <end position="41"/>
    </location>
</feature>
<feature type="transmembrane region" description="Helical" evidence="9">
    <location>
        <begin position="336"/>
        <end position="356"/>
    </location>
</feature>
<feature type="transmembrane region" description="Helical" evidence="9">
    <location>
        <begin position="209"/>
        <end position="232"/>
    </location>
</feature>
<evidence type="ECO:0000313" key="10">
    <source>
        <dbReference type="EMBL" id="KRX27788.1"/>
    </source>
</evidence>
<dbReference type="PANTHER" id="PTHR31488">
    <property type="entry name" value="DPY-19-LIKE 1, LIKE (H. SAPIENS)"/>
    <property type="match status" value="1"/>
</dbReference>
<evidence type="ECO:0000313" key="11">
    <source>
        <dbReference type="Proteomes" id="UP000054630"/>
    </source>
</evidence>
<keyword evidence="3 10" id="KW-0328">Glycosyltransferase</keyword>
<comment type="similarity">
    <text evidence="2">Belongs to the dpy-19 family.</text>
</comment>
<evidence type="ECO:0000256" key="1">
    <source>
        <dbReference type="ARBA" id="ARBA00004141"/>
    </source>
</evidence>
<feature type="transmembrane region" description="Helical" evidence="9">
    <location>
        <begin position="444"/>
        <end position="461"/>
    </location>
</feature>
<evidence type="ECO:0000256" key="6">
    <source>
        <dbReference type="ARBA" id="ARBA00022989"/>
    </source>
</evidence>
<feature type="transmembrane region" description="Helical" evidence="9">
    <location>
        <begin position="313"/>
        <end position="330"/>
    </location>
</feature>
<dbReference type="InterPro" id="IPR047462">
    <property type="entry name" value="Dpy19"/>
</dbReference>
<dbReference type="OrthoDB" id="6019623at2759"/>
<accession>A0A0V0SMC0</accession>
<dbReference type="CDD" id="cd20177">
    <property type="entry name" value="Dpy19"/>
    <property type="match status" value="1"/>
</dbReference>
<evidence type="ECO:0000256" key="4">
    <source>
        <dbReference type="ARBA" id="ARBA00022679"/>
    </source>
</evidence>
<evidence type="ECO:0000256" key="9">
    <source>
        <dbReference type="SAM" id="Phobius"/>
    </source>
</evidence>
<feature type="region of interest" description="Disordered" evidence="8">
    <location>
        <begin position="23"/>
        <end position="44"/>
    </location>
</feature>
<evidence type="ECO:0000256" key="5">
    <source>
        <dbReference type="ARBA" id="ARBA00022692"/>
    </source>
</evidence>
<protein>
    <submittedName>
        <fullName evidence="10">Putative C-mannosyltransferase DPY19L3</fullName>
    </submittedName>
</protein>
<proteinExistence type="inferred from homology"/>
<keyword evidence="6 9" id="KW-1133">Transmembrane helix</keyword>
<dbReference type="GO" id="GO:0005637">
    <property type="term" value="C:nuclear inner membrane"/>
    <property type="evidence" value="ECO:0007669"/>
    <property type="project" value="TreeGrafter"/>
</dbReference>
<dbReference type="AlphaFoldDB" id="A0A0V0SMC0"/>
<evidence type="ECO:0000256" key="2">
    <source>
        <dbReference type="ARBA" id="ARBA00008744"/>
    </source>
</evidence>
<comment type="subcellular location">
    <subcellularLocation>
        <location evidence="1">Membrane</location>
        <topology evidence="1">Multi-pass membrane protein</topology>
    </subcellularLocation>
</comment>
<evidence type="ECO:0000256" key="8">
    <source>
        <dbReference type="SAM" id="MobiDB-lite"/>
    </source>
</evidence>
<feature type="transmembrane region" description="Helical" evidence="9">
    <location>
        <begin position="494"/>
        <end position="511"/>
    </location>
</feature>
<dbReference type="Proteomes" id="UP000054630">
    <property type="component" value="Unassembled WGS sequence"/>
</dbReference>
<dbReference type="Pfam" id="PF10034">
    <property type="entry name" value="Dpy19"/>
    <property type="match status" value="1"/>
</dbReference>
<feature type="transmembrane region" description="Helical" evidence="9">
    <location>
        <begin position="71"/>
        <end position="89"/>
    </location>
</feature>
<keyword evidence="4 10" id="KW-0808">Transferase</keyword>
<feature type="transmembrane region" description="Helical" evidence="9">
    <location>
        <begin position="548"/>
        <end position="570"/>
    </location>
</feature>
<name>A0A0V0SMC0_9BILA</name>
<dbReference type="InterPro" id="IPR018732">
    <property type="entry name" value="Dpy-19/Dpy-19-like"/>
</dbReference>
<feature type="non-terminal residue" evidence="10">
    <location>
        <position position="1"/>
    </location>
</feature>
<reference evidence="10 11" key="1">
    <citation type="submission" date="2015-01" db="EMBL/GenBank/DDBJ databases">
        <title>Evolution of Trichinella species and genotypes.</title>
        <authorList>
            <person name="Korhonen P.K."/>
            <person name="Edoardo P."/>
            <person name="Giuseppe L.R."/>
            <person name="Gasser R.B."/>
        </authorList>
    </citation>
    <scope>NUCLEOTIDE SEQUENCE [LARGE SCALE GENOMIC DNA]</scope>
    <source>
        <strain evidence="10">ISS37</strain>
    </source>
</reference>
<feature type="transmembrane region" description="Helical" evidence="9">
    <location>
        <begin position="238"/>
        <end position="257"/>
    </location>
</feature>
<feature type="transmembrane region" description="Helical" evidence="9">
    <location>
        <begin position="291"/>
        <end position="308"/>
    </location>
</feature>
<feature type="transmembrane region" description="Helical" evidence="9">
    <location>
        <begin position="368"/>
        <end position="390"/>
    </location>
</feature>
<dbReference type="PANTHER" id="PTHR31488:SF3">
    <property type="entry name" value="C-MANNOSYLTRANSFERASE DPY19L3"/>
    <property type="match status" value="1"/>
</dbReference>
<feature type="transmembrane region" description="Helical" evidence="9">
    <location>
        <begin position="179"/>
        <end position="202"/>
    </location>
</feature>
<evidence type="ECO:0000256" key="7">
    <source>
        <dbReference type="ARBA" id="ARBA00023136"/>
    </source>
</evidence>
<keyword evidence="5 9" id="KW-0812">Transmembrane</keyword>
<comment type="caution">
    <text evidence="10">The sequence shown here is derived from an EMBL/GenBank/DDBJ whole genome shotgun (WGS) entry which is preliminary data.</text>
</comment>